<dbReference type="InterPro" id="IPR000182">
    <property type="entry name" value="GNAT_dom"/>
</dbReference>
<feature type="domain" description="N-acetyltransferase" evidence="2">
    <location>
        <begin position="163"/>
        <end position="314"/>
    </location>
</feature>
<sequence length="327" mass="35881">MKRRNAVHPSSGSTAGSQNRYRAIQPHQRVPQKPRRPDVIEYLGNSLVQHGPASNRVYLMKLDRADLPDIVDNMVALGRKHGYSKLFAKVSDDTEQAFSRRGFVREARSPLLVRGQNAGCFMGKYLSPERGVADDRATLSRTLALALSAAKGVETAPEKPTPPKVHKLTPEHAHELAALYEKVFSSYPFPIFDPAYLREAMAEATVFFGIREGDRLVAAASSEMDMHWRCAEMTDFATLPEFRGRGAAATLLASMEKTVSRLGILTAYTIARGVSPGMNIVFARAGYRYDGTLTNNTHIAGGLESMNVWSKPLPAGQGLHSAIRNQG</sequence>
<evidence type="ECO:0000313" key="3">
    <source>
        <dbReference type="EMBL" id="GFM35823.1"/>
    </source>
</evidence>
<evidence type="ECO:0000259" key="2">
    <source>
        <dbReference type="PROSITE" id="PS51186"/>
    </source>
</evidence>
<accession>A0A7J0BQ45</accession>
<proteinExistence type="predicted"/>
<dbReference type="CDD" id="cd04301">
    <property type="entry name" value="NAT_SF"/>
    <property type="match status" value="1"/>
</dbReference>
<name>A0A7J0BQ45_9BACT</name>
<evidence type="ECO:0000256" key="1">
    <source>
        <dbReference type="SAM" id="MobiDB-lite"/>
    </source>
</evidence>
<dbReference type="Proteomes" id="UP000503820">
    <property type="component" value="Unassembled WGS sequence"/>
</dbReference>
<dbReference type="AlphaFoldDB" id="A0A7J0BQ45"/>
<comment type="caution">
    <text evidence="3">The sequence shown here is derived from an EMBL/GenBank/DDBJ whole genome shotgun (WGS) entry which is preliminary data.</text>
</comment>
<evidence type="ECO:0000313" key="4">
    <source>
        <dbReference type="Proteomes" id="UP000503820"/>
    </source>
</evidence>
<protein>
    <submittedName>
        <fullName evidence="3">N-acetyltransferase YodP</fullName>
    </submittedName>
</protein>
<dbReference type="PROSITE" id="PS51186">
    <property type="entry name" value="GNAT"/>
    <property type="match status" value="1"/>
</dbReference>
<gene>
    <name evidence="3" type="primary">yodP</name>
    <name evidence="3" type="ORF">DSM19430T_05070</name>
</gene>
<feature type="compositionally biased region" description="Polar residues" evidence="1">
    <location>
        <begin position="8"/>
        <end position="20"/>
    </location>
</feature>
<dbReference type="InterPro" id="IPR016181">
    <property type="entry name" value="Acyl_CoA_acyltransferase"/>
</dbReference>
<feature type="region of interest" description="Disordered" evidence="1">
    <location>
        <begin position="1"/>
        <end position="36"/>
    </location>
</feature>
<dbReference type="EMBL" id="BLVP01000001">
    <property type="protein sequence ID" value="GFM35823.1"/>
    <property type="molecule type" value="Genomic_DNA"/>
</dbReference>
<dbReference type="GO" id="GO:0008080">
    <property type="term" value="F:N-acetyltransferase activity"/>
    <property type="evidence" value="ECO:0007669"/>
    <property type="project" value="InterPro"/>
</dbReference>
<keyword evidence="4" id="KW-1185">Reference proteome</keyword>
<dbReference type="RefSeq" id="WP_174408490.1">
    <property type="nucleotide sequence ID" value="NZ_BLVP01000001.1"/>
</dbReference>
<keyword evidence="3" id="KW-0808">Transferase</keyword>
<dbReference type="SUPFAM" id="SSF55729">
    <property type="entry name" value="Acyl-CoA N-acyltransferases (Nat)"/>
    <property type="match status" value="1"/>
</dbReference>
<organism evidence="3 4">
    <name type="scientific">Desulfovibrio psychrotolerans</name>
    <dbReference type="NCBI Taxonomy" id="415242"/>
    <lineage>
        <taxon>Bacteria</taxon>
        <taxon>Pseudomonadati</taxon>
        <taxon>Thermodesulfobacteriota</taxon>
        <taxon>Desulfovibrionia</taxon>
        <taxon>Desulfovibrionales</taxon>
        <taxon>Desulfovibrionaceae</taxon>
        <taxon>Desulfovibrio</taxon>
    </lineage>
</organism>
<dbReference type="NCBIfam" id="TIGR03827">
    <property type="entry name" value="GNAT_ablB"/>
    <property type="match status" value="1"/>
</dbReference>
<dbReference type="Gene3D" id="3.40.630.30">
    <property type="match status" value="1"/>
</dbReference>
<reference evidence="3 4" key="1">
    <citation type="submission" date="2020-05" db="EMBL/GenBank/DDBJ databases">
        <title>Draft genome sequence of Desulfovibrio psychrotolerans JS1T.</title>
        <authorList>
            <person name="Ueno A."/>
            <person name="Tamazawa S."/>
            <person name="Tamamura S."/>
            <person name="Murakami T."/>
            <person name="Kiyama T."/>
            <person name="Inomata H."/>
            <person name="Amano Y."/>
            <person name="Miyakawa K."/>
            <person name="Tamaki H."/>
            <person name="Naganuma T."/>
            <person name="Kaneko K."/>
        </authorList>
    </citation>
    <scope>NUCLEOTIDE SEQUENCE [LARGE SCALE GENOMIC DNA]</scope>
    <source>
        <strain evidence="3 4">JS1</strain>
    </source>
</reference>
<dbReference type="Pfam" id="PF00583">
    <property type="entry name" value="Acetyltransf_1"/>
    <property type="match status" value="1"/>
</dbReference>
<dbReference type="InterPro" id="IPR022525">
    <property type="entry name" value="GNAT_AblB"/>
</dbReference>